<dbReference type="PANTHER" id="PTHR46986:SF1">
    <property type="entry name" value="ENDORIBONUCLEASE YBEY, CHLOROPLASTIC"/>
    <property type="match status" value="1"/>
</dbReference>
<keyword evidence="3" id="KW-0378">Hydrolase</keyword>
<reference evidence="4" key="1">
    <citation type="submission" date="2021-06" db="EMBL/GenBank/DDBJ databases">
        <title>Paracoccus bacterium XHP0099 sp. nov., isolated from the surface waters of the Yellow Sea.</title>
        <authorList>
            <person name="Xue H."/>
            <person name="Zhang D."/>
        </authorList>
    </citation>
    <scope>NUCLEOTIDE SEQUENCE</scope>
    <source>
        <strain evidence="4">XHP0099</strain>
    </source>
</reference>
<keyword evidence="2 3" id="KW-0862">Zinc</keyword>
<keyword evidence="5" id="KW-1185">Reference proteome</keyword>
<evidence type="ECO:0000256" key="3">
    <source>
        <dbReference type="HAMAP-Rule" id="MF_00009"/>
    </source>
</evidence>
<comment type="similarity">
    <text evidence="3">Belongs to the endoribonuclease YbeY family.</text>
</comment>
<keyword evidence="3" id="KW-0698">rRNA processing</keyword>
<keyword evidence="3" id="KW-0690">Ribosome biogenesis</keyword>
<comment type="subcellular location">
    <subcellularLocation>
        <location evidence="3">Cytoplasm</location>
    </subcellularLocation>
</comment>
<dbReference type="Proteomes" id="UP001166191">
    <property type="component" value="Unassembled WGS sequence"/>
</dbReference>
<dbReference type="Pfam" id="PF02130">
    <property type="entry name" value="YbeY"/>
    <property type="match status" value="1"/>
</dbReference>
<proteinExistence type="inferred from homology"/>
<dbReference type="NCBIfam" id="TIGR00043">
    <property type="entry name" value="rRNA maturation RNase YbeY"/>
    <property type="match status" value="1"/>
</dbReference>
<feature type="binding site" evidence="3">
    <location>
        <position position="134"/>
    </location>
    <ligand>
        <name>Zn(2+)</name>
        <dbReference type="ChEBI" id="CHEBI:29105"/>
        <note>catalytic</note>
    </ligand>
</feature>
<keyword evidence="3" id="KW-0963">Cytoplasm</keyword>
<evidence type="ECO:0000256" key="1">
    <source>
        <dbReference type="ARBA" id="ARBA00022723"/>
    </source>
</evidence>
<name>A0ABS6AFA3_9RHOB</name>
<organism evidence="4 5">
    <name type="scientific">Paracoccus marinaquae</name>
    <dbReference type="NCBI Taxonomy" id="2841926"/>
    <lineage>
        <taxon>Bacteria</taxon>
        <taxon>Pseudomonadati</taxon>
        <taxon>Pseudomonadota</taxon>
        <taxon>Alphaproteobacteria</taxon>
        <taxon>Rhodobacterales</taxon>
        <taxon>Paracoccaceae</taxon>
        <taxon>Paracoccus</taxon>
    </lineage>
</organism>
<evidence type="ECO:0000313" key="4">
    <source>
        <dbReference type="EMBL" id="MBU3029281.1"/>
    </source>
</evidence>
<protein>
    <recommendedName>
        <fullName evidence="3">Endoribonuclease YbeY</fullName>
        <ecNumber evidence="3">3.1.-.-</ecNumber>
    </recommendedName>
</protein>
<feature type="binding site" evidence="3">
    <location>
        <position position="128"/>
    </location>
    <ligand>
        <name>Zn(2+)</name>
        <dbReference type="ChEBI" id="CHEBI:29105"/>
        <note>catalytic</note>
    </ligand>
</feature>
<dbReference type="HAMAP" id="MF_00009">
    <property type="entry name" value="Endoribonucl_YbeY"/>
    <property type="match status" value="1"/>
</dbReference>
<evidence type="ECO:0000256" key="2">
    <source>
        <dbReference type="ARBA" id="ARBA00022833"/>
    </source>
</evidence>
<dbReference type="EMBL" id="JAHKNG010000004">
    <property type="protein sequence ID" value="MBU3029281.1"/>
    <property type="molecule type" value="Genomic_DNA"/>
</dbReference>
<dbReference type="InterPro" id="IPR020549">
    <property type="entry name" value="YbeY_CS"/>
</dbReference>
<dbReference type="InterPro" id="IPR002036">
    <property type="entry name" value="YbeY"/>
</dbReference>
<comment type="caution">
    <text evidence="4">The sequence shown here is derived from an EMBL/GenBank/DDBJ whole genome shotgun (WGS) entry which is preliminary data.</text>
</comment>
<sequence length="171" mass="18867">MPDEISADCVIEDDRWETAGLEALALRAVTATLRWHRIGGEVVVLGCDDARIASLNADFRGKPQPTNVLSWPAVEHVPHDAGTRPDLPDEDELGDIAIAYETCEAEARAQGKPVADHVTHLLVHATLHLLGYDHLNDADAELMEATERAILHGLQIADPYQEPETWQEKVR</sequence>
<keyword evidence="1 3" id="KW-0479">Metal-binding</keyword>
<dbReference type="PANTHER" id="PTHR46986">
    <property type="entry name" value="ENDORIBONUCLEASE YBEY, CHLOROPLASTIC"/>
    <property type="match status" value="1"/>
</dbReference>
<comment type="function">
    <text evidence="3">Single strand-specific metallo-endoribonuclease involved in late-stage 70S ribosome quality control and in maturation of the 3' terminus of the 16S rRNA.</text>
</comment>
<keyword evidence="3" id="KW-0540">Nuclease</keyword>
<dbReference type="PROSITE" id="PS01306">
    <property type="entry name" value="UPF0054"/>
    <property type="match status" value="1"/>
</dbReference>
<dbReference type="RefSeq" id="WP_216031977.1">
    <property type="nucleotide sequence ID" value="NZ_JAHKNG010000004.1"/>
</dbReference>
<gene>
    <name evidence="3 4" type="primary">ybeY</name>
    <name evidence="4" type="ORF">KNW02_03980</name>
</gene>
<evidence type="ECO:0000313" key="5">
    <source>
        <dbReference type="Proteomes" id="UP001166191"/>
    </source>
</evidence>
<feature type="binding site" evidence="3">
    <location>
        <position position="124"/>
    </location>
    <ligand>
        <name>Zn(2+)</name>
        <dbReference type="ChEBI" id="CHEBI:29105"/>
        <note>catalytic</note>
    </ligand>
</feature>
<comment type="cofactor">
    <cofactor evidence="3">
        <name>Zn(2+)</name>
        <dbReference type="ChEBI" id="CHEBI:29105"/>
    </cofactor>
    <text evidence="3">Binds 1 zinc ion.</text>
</comment>
<keyword evidence="3" id="KW-0255">Endonuclease</keyword>
<accession>A0ABS6AFA3</accession>
<dbReference type="EC" id="3.1.-.-" evidence="3"/>